<evidence type="ECO:0000256" key="1">
    <source>
        <dbReference type="SAM" id="Phobius"/>
    </source>
</evidence>
<feature type="transmembrane region" description="Helical" evidence="1">
    <location>
        <begin position="58"/>
        <end position="77"/>
    </location>
</feature>
<keyword evidence="3" id="KW-1185">Reference proteome</keyword>
<reference evidence="2" key="1">
    <citation type="journal article" date="2021" name="mSystems">
        <title>Bacteria and Archaea Synergistically Convert Glycine Betaine to Biogenic Methane in the Formosa Cold Seep of the South China Sea.</title>
        <authorList>
            <person name="Li L."/>
            <person name="Zhang W."/>
            <person name="Zhang S."/>
            <person name="Song L."/>
            <person name="Sun Q."/>
            <person name="Zhang H."/>
            <person name="Xiang H."/>
            <person name="Dong X."/>
        </authorList>
    </citation>
    <scope>NUCLEOTIDE SEQUENCE</scope>
    <source>
        <strain evidence="2">LLY</strain>
    </source>
</reference>
<organism evidence="2 3">
    <name type="scientific">Methanococcoides seepicolus</name>
    <dbReference type="NCBI Taxonomy" id="2828780"/>
    <lineage>
        <taxon>Archaea</taxon>
        <taxon>Methanobacteriati</taxon>
        <taxon>Methanobacteriota</taxon>
        <taxon>Stenosarchaea group</taxon>
        <taxon>Methanomicrobia</taxon>
        <taxon>Methanosarcinales</taxon>
        <taxon>Methanosarcinaceae</taxon>
        <taxon>Methanococcoides</taxon>
    </lineage>
</organism>
<dbReference type="InterPro" id="IPR012874">
    <property type="entry name" value="DUF1673_METspp"/>
</dbReference>
<keyword evidence="1" id="KW-0812">Transmembrane</keyword>
<evidence type="ECO:0000313" key="2">
    <source>
        <dbReference type="EMBL" id="MCM1985967.1"/>
    </source>
</evidence>
<accession>A0A9E4ZE27</accession>
<dbReference type="Proteomes" id="UP001056766">
    <property type="component" value="Unassembled WGS sequence"/>
</dbReference>
<sequence length="202" mass="22723">MTINVVETIRKVMGWCPNVGAMEARKAVQVDDLVVNASDKGGEPNHTTMTWWNKYRNLILIISILGTISPINMFISWGGRNMSIFLAGTFLGILISTITWKTTWHSLDRIAIRTPRKAATKLFIKRIVVFGIIIFIYVAAIAHFKSIYGLRSVVSFLGGCGMSLLWSHYMQIVQWERKNQKTLVKSGYVTPIVVVSNEGDTE</sequence>
<gene>
    <name evidence="2" type="ORF">KDK67_02895</name>
</gene>
<proteinExistence type="predicted"/>
<dbReference type="EMBL" id="JAGSOI010000007">
    <property type="protein sequence ID" value="MCM1985967.1"/>
    <property type="molecule type" value="Genomic_DNA"/>
</dbReference>
<feature type="transmembrane region" description="Helical" evidence="1">
    <location>
        <begin position="83"/>
        <end position="102"/>
    </location>
</feature>
<feature type="transmembrane region" description="Helical" evidence="1">
    <location>
        <begin position="123"/>
        <end position="142"/>
    </location>
</feature>
<dbReference type="RefSeq" id="WP_250867337.1">
    <property type="nucleotide sequence ID" value="NZ_JAGSOI010000007.1"/>
</dbReference>
<name>A0A9E4ZE27_9EURY</name>
<keyword evidence="1" id="KW-1133">Transmembrane helix</keyword>
<protein>
    <submittedName>
        <fullName evidence="2">DUF1673 domain-containing protein</fullName>
    </submittedName>
</protein>
<keyword evidence="1" id="KW-0472">Membrane</keyword>
<feature type="transmembrane region" description="Helical" evidence="1">
    <location>
        <begin position="148"/>
        <end position="169"/>
    </location>
</feature>
<dbReference type="Pfam" id="PF07895">
    <property type="entry name" value="DUF1673"/>
    <property type="match status" value="1"/>
</dbReference>
<reference evidence="2" key="2">
    <citation type="submission" date="2021-04" db="EMBL/GenBank/DDBJ databases">
        <authorList>
            <person name="Dong X."/>
        </authorList>
    </citation>
    <scope>NUCLEOTIDE SEQUENCE</scope>
    <source>
        <strain evidence="2">LLY</strain>
    </source>
</reference>
<dbReference type="AlphaFoldDB" id="A0A9E4ZE27"/>
<evidence type="ECO:0000313" key="3">
    <source>
        <dbReference type="Proteomes" id="UP001056766"/>
    </source>
</evidence>
<comment type="caution">
    <text evidence="2">The sequence shown here is derived from an EMBL/GenBank/DDBJ whole genome shotgun (WGS) entry which is preliminary data.</text>
</comment>